<keyword evidence="2" id="KW-1185">Reference proteome</keyword>
<name>A0AA47NXD7_MERPO</name>
<evidence type="ECO:0000313" key="2">
    <source>
        <dbReference type="Proteomes" id="UP001174136"/>
    </source>
</evidence>
<dbReference type="EMBL" id="JAOPHQ010004362">
    <property type="protein sequence ID" value="KAK0139477.1"/>
    <property type="molecule type" value="Genomic_DNA"/>
</dbReference>
<dbReference type="Proteomes" id="UP001174136">
    <property type="component" value="Unassembled WGS sequence"/>
</dbReference>
<evidence type="ECO:0000313" key="1">
    <source>
        <dbReference type="EMBL" id="KAK0139477.1"/>
    </source>
</evidence>
<reference evidence="1" key="1">
    <citation type="journal article" date="2023" name="Front. Mar. Sci.">
        <title>A new Merluccius polli reference genome to investigate the effects of global change in West African waters.</title>
        <authorList>
            <person name="Mateo J.L."/>
            <person name="Blanco-Fernandez C."/>
            <person name="Garcia-Vazquez E."/>
            <person name="Machado-Schiaffino G."/>
        </authorList>
    </citation>
    <scope>NUCLEOTIDE SEQUENCE</scope>
    <source>
        <strain evidence="1">C29</strain>
        <tissue evidence="1">Fin</tissue>
    </source>
</reference>
<proteinExistence type="predicted"/>
<dbReference type="AlphaFoldDB" id="A0AA47NXD7"/>
<accession>A0AA47NXD7</accession>
<protein>
    <submittedName>
        <fullName evidence="1">Uncharacterized protein</fullName>
    </submittedName>
</protein>
<sequence length="182" mass="20065">MGRFPDCSGHCSYLRRWLGVLRSFCSIGQAESTPTGRRAVAWCREVRKAEEERRHVKAVAMNKQGKVGEHARKGTDLAGHLEHGRTPDQVSAVFHGKFWWRHDQILTQLAAGVEAGKKEAETNFLRVPALSTFSGQWRGAAAEMRSKGALATATCQQHMHSFALKIAVCSLAMEPAGVILKV</sequence>
<gene>
    <name evidence="1" type="ORF">N1851_023796</name>
</gene>
<comment type="caution">
    <text evidence="1">The sequence shown here is derived from an EMBL/GenBank/DDBJ whole genome shotgun (WGS) entry which is preliminary data.</text>
</comment>
<organism evidence="1 2">
    <name type="scientific">Merluccius polli</name>
    <name type="common">Benguela hake</name>
    <name type="synonym">Merluccius cadenati</name>
    <dbReference type="NCBI Taxonomy" id="89951"/>
    <lineage>
        <taxon>Eukaryota</taxon>
        <taxon>Metazoa</taxon>
        <taxon>Chordata</taxon>
        <taxon>Craniata</taxon>
        <taxon>Vertebrata</taxon>
        <taxon>Euteleostomi</taxon>
        <taxon>Actinopterygii</taxon>
        <taxon>Neopterygii</taxon>
        <taxon>Teleostei</taxon>
        <taxon>Neoteleostei</taxon>
        <taxon>Acanthomorphata</taxon>
        <taxon>Zeiogadaria</taxon>
        <taxon>Gadariae</taxon>
        <taxon>Gadiformes</taxon>
        <taxon>Gadoidei</taxon>
        <taxon>Merlucciidae</taxon>
        <taxon>Merluccius</taxon>
    </lineage>
</organism>